<keyword evidence="3" id="KW-0813">Transport</keyword>
<comment type="similarity">
    <text evidence="2">Belongs to the bacterial solute-binding protein 5 family.</text>
</comment>
<dbReference type="RefSeq" id="WP_075568413.1">
    <property type="nucleotide sequence ID" value="NZ_MSDO01000001.1"/>
</dbReference>
<dbReference type="Gene3D" id="3.90.76.10">
    <property type="entry name" value="Dipeptide-binding Protein, Domain 1"/>
    <property type="match status" value="1"/>
</dbReference>
<evidence type="ECO:0000313" key="7">
    <source>
        <dbReference type="EMBL" id="OLO06244.1"/>
    </source>
</evidence>
<dbReference type="Gene3D" id="3.40.190.10">
    <property type="entry name" value="Periplasmic binding protein-like II"/>
    <property type="match status" value="1"/>
</dbReference>
<evidence type="ECO:0000256" key="2">
    <source>
        <dbReference type="ARBA" id="ARBA00005695"/>
    </source>
</evidence>
<dbReference type="GO" id="GO:0015833">
    <property type="term" value="P:peptide transport"/>
    <property type="evidence" value="ECO:0007669"/>
    <property type="project" value="TreeGrafter"/>
</dbReference>
<dbReference type="GO" id="GO:0030288">
    <property type="term" value="C:outer membrane-bounded periplasmic space"/>
    <property type="evidence" value="ECO:0007669"/>
    <property type="project" value="TreeGrafter"/>
</dbReference>
<dbReference type="PANTHER" id="PTHR30290:SF10">
    <property type="entry name" value="PERIPLASMIC OLIGOPEPTIDE-BINDING PROTEIN-RELATED"/>
    <property type="match status" value="1"/>
</dbReference>
<sequence>MISKPCSKISRHLLATLGGITLAAFAIPAQAFSVNIANGAEPGTLDPQKTSGTWETRITRALFEGLVTYAKDGSLVPGLADRWEVGDDGKTYTFHLRDAEWSDGEPITAEDAVFALRRVLDPAIANQNANLYYPIVNARAINAGDKSADALGVEAVDSHTLRIRLSQPTAWFLQALAMTEAAPLPEHVIAKAAGWVQPGNTVSSGAFTLSEWQPQSRIVVEKNPHFHAADSVEVDKATFYPIDDAGSALNRFRTGEMDIAYSSVPSSRFAWARENLGDALRVGPLTAEYFYMFNLHDGQPLADKRVREALNLAVRRDVITDQILGQGQTPSFWYVPRNTANAPQGELDFADMPMDERMARAKALIQKAGYGPDHPLRLRLNYNTLEDHKKIAVAVAAMWKPLGVEVELINSEAAVHYATIREGNFEVARYGMVATINDPFDFLNAYADNGSASRSSGYHDAEYDALVAASTAELDPQKRRQLMTRAQQRLLDDYALLPLYDYVSVHLVSPDIQGWESNPMDVHPLRYLQESEQ</sequence>
<evidence type="ECO:0000256" key="3">
    <source>
        <dbReference type="ARBA" id="ARBA00022448"/>
    </source>
</evidence>
<dbReference type="GO" id="GO:1904680">
    <property type="term" value="F:peptide transmembrane transporter activity"/>
    <property type="evidence" value="ECO:0007669"/>
    <property type="project" value="TreeGrafter"/>
</dbReference>
<evidence type="ECO:0000256" key="4">
    <source>
        <dbReference type="ARBA" id="ARBA00022729"/>
    </source>
</evidence>
<protein>
    <submittedName>
        <fullName evidence="7">Peptide ABC transporter substrate-binding protein</fullName>
    </submittedName>
</protein>
<dbReference type="SUPFAM" id="SSF53850">
    <property type="entry name" value="Periplasmic binding protein-like II"/>
    <property type="match status" value="1"/>
</dbReference>
<evidence type="ECO:0000313" key="8">
    <source>
        <dbReference type="Proteomes" id="UP000186878"/>
    </source>
</evidence>
<reference evidence="7 8" key="1">
    <citation type="submission" date="2016-12" db="EMBL/GenBank/DDBJ databases">
        <title>Draft genome sequences of strains Salinicola socius SMB35, Salinicola sp. MH3R3-1 and Chromohalobacter sp. SMB17 from the Verkhnekamsk potash mining region of Russia.</title>
        <authorList>
            <person name="Mavrodi D.V."/>
            <person name="Olsson B.E."/>
            <person name="Korsakova E.S."/>
            <person name="Pyankova A."/>
            <person name="Mavrodi O.V."/>
            <person name="Plotnikova E.G."/>
        </authorList>
    </citation>
    <scope>NUCLEOTIDE SEQUENCE [LARGE SCALE GENOMIC DNA]</scope>
    <source>
        <strain evidence="7 8">SMB35</strain>
    </source>
</reference>
<dbReference type="InterPro" id="IPR000914">
    <property type="entry name" value="SBP_5_dom"/>
</dbReference>
<dbReference type="GO" id="GO:0043190">
    <property type="term" value="C:ATP-binding cassette (ABC) transporter complex"/>
    <property type="evidence" value="ECO:0007669"/>
    <property type="project" value="InterPro"/>
</dbReference>
<dbReference type="Pfam" id="PF00496">
    <property type="entry name" value="SBP_bac_5"/>
    <property type="match status" value="1"/>
</dbReference>
<dbReference type="AlphaFoldDB" id="A0A1Q8SXS0"/>
<dbReference type="Proteomes" id="UP000186878">
    <property type="component" value="Unassembled WGS sequence"/>
</dbReference>
<accession>A0A1Q8SXS0</accession>
<dbReference type="STRING" id="404433.BTW07_00735"/>
<dbReference type="OrthoDB" id="9801912at2"/>
<comment type="caution">
    <text evidence="7">The sequence shown here is derived from an EMBL/GenBank/DDBJ whole genome shotgun (WGS) entry which is preliminary data.</text>
</comment>
<dbReference type="EMBL" id="MSDO01000001">
    <property type="protein sequence ID" value="OLO06244.1"/>
    <property type="molecule type" value="Genomic_DNA"/>
</dbReference>
<dbReference type="CDD" id="cd08504">
    <property type="entry name" value="PBP2_OppA"/>
    <property type="match status" value="1"/>
</dbReference>
<gene>
    <name evidence="7" type="ORF">BTW07_00735</name>
</gene>
<organism evidence="7 8">
    <name type="scientific">Salinicola socius</name>
    <dbReference type="NCBI Taxonomy" id="404433"/>
    <lineage>
        <taxon>Bacteria</taxon>
        <taxon>Pseudomonadati</taxon>
        <taxon>Pseudomonadota</taxon>
        <taxon>Gammaproteobacteria</taxon>
        <taxon>Oceanospirillales</taxon>
        <taxon>Halomonadaceae</taxon>
        <taxon>Salinicola</taxon>
    </lineage>
</organism>
<keyword evidence="4 5" id="KW-0732">Signal</keyword>
<dbReference type="PANTHER" id="PTHR30290">
    <property type="entry name" value="PERIPLASMIC BINDING COMPONENT OF ABC TRANSPORTER"/>
    <property type="match status" value="1"/>
</dbReference>
<name>A0A1Q8SXS0_9GAMM</name>
<dbReference type="PIRSF" id="PIRSF002741">
    <property type="entry name" value="MppA"/>
    <property type="match status" value="1"/>
</dbReference>
<dbReference type="FunFam" id="3.90.76.10:FF:000001">
    <property type="entry name" value="Oligopeptide ABC transporter substrate-binding protein"/>
    <property type="match status" value="1"/>
</dbReference>
<feature type="chain" id="PRO_5012118737" evidence="5">
    <location>
        <begin position="32"/>
        <end position="533"/>
    </location>
</feature>
<keyword evidence="8" id="KW-1185">Reference proteome</keyword>
<dbReference type="InterPro" id="IPR039424">
    <property type="entry name" value="SBP_5"/>
</dbReference>
<evidence type="ECO:0000256" key="1">
    <source>
        <dbReference type="ARBA" id="ARBA00004196"/>
    </source>
</evidence>
<feature type="signal peptide" evidence="5">
    <location>
        <begin position="1"/>
        <end position="31"/>
    </location>
</feature>
<feature type="domain" description="Solute-binding protein family 5" evidence="6">
    <location>
        <begin position="75"/>
        <end position="451"/>
    </location>
</feature>
<evidence type="ECO:0000256" key="5">
    <source>
        <dbReference type="SAM" id="SignalP"/>
    </source>
</evidence>
<comment type="subcellular location">
    <subcellularLocation>
        <location evidence="1">Cell envelope</location>
    </subcellularLocation>
</comment>
<evidence type="ECO:0000259" key="6">
    <source>
        <dbReference type="Pfam" id="PF00496"/>
    </source>
</evidence>
<dbReference type="Gene3D" id="3.10.105.10">
    <property type="entry name" value="Dipeptide-binding Protein, Domain 3"/>
    <property type="match status" value="1"/>
</dbReference>
<proteinExistence type="inferred from homology"/>
<dbReference type="InterPro" id="IPR030678">
    <property type="entry name" value="Peptide/Ni-bd"/>
</dbReference>